<feature type="compositionally biased region" description="Polar residues" evidence="1">
    <location>
        <begin position="66"/>
        <end position="79"/>
    </location>
</feature>
<feature type="region of interest" description="Disordered" evidence="1">
    <location>
        <begin position="1"/>
        <end position="25"/>
    </location>
</feature>
<sequence length="98" mass="10493">MPTDLHYYGGNSASQHRGKTKNHRTADLSPGAFLPAILTSSSCYMCIAAIRTAGVPYLCISETRQRQSAISPETDNNQGCRHKKTTMPGTAAKAVSGH</sequence>
<feature type="region of interest" description="Disordered" evidence="1">
    <location>
        <begin position="66"/>
        <end position="98"/>
    </location>
</feature>
<dbReference type="Proteomes" id="UP000036951">
    <property type="component" value="Unassembled WGS sequence"/>
</dbReference>
<reference evidence="2 3" key="1">
    <citation type="submission" date="2015-06" db="EMBL/GenBank/DDBJ databases">
        <title>Prevotella sp. 109, sp. nov., a novel member of the family Prevotellaceae isolated from human faeces.</title>
        <authorList>
            <person name="Shkoporov A.N."/>
            <person name="Chaplin A.V."/>
            <person name="Kafarskaia L.I."/>
            <person name="Efimov B.A."/>
        </authorList>
    </citation>
    <scope>NUCLEOTIDE SEQUENCE [LARGE SCALE GENOMIC DNA]</scope>
    <source>
        <strain evidence="2 3">109</strain>
    </source>
</reference>
<keyword evidence="3" id="KW-1185">Reference proteome</keyword>
<evidence type="ECO:0000313" key="2">
    <source>
        <dbReference type="EMBL" id="KOO65929.1"/>
    </source>
</evidence>
<name>A0A8E1QZ43_9BACT</name>
<dbReference type="AlphaFoldDB" id="A0A8E1QZ43"/>
<comment type="caution">
    <text evidence="2">The sequence shown here is derived from an EMBL/GenBank/DDBJ whole genome shotgun (WGS) entry which is preliminary data.</text>
</comment>
<organism evidence="2 3">
    <name type="scientific">Xylanibacter rarus</name>
    <dbReference type="NCBI Taxonomy" id="1676614"/>
    <lineage>
        <taxon>Bacteria</taxon>
        <taxon>Pseudomonadati</taxon>
        <taxon>Bacteroidota</taxon>
        <taxon>Bacteroidia</taxon>
        <taxon>Bacteroidales</taxon>
        <taxon>Prevotellaceae</taxon>
        <taxon>Xylanibacter</taxon>
    </lineage>
</organism>
<gene>
    <name evidence="2" type="ORF">ACU52_14065</name>
</gene>
<evidence type="ECO:0000313" key="3">
    <source>
        <dbReference type="Proteomes" id="UP000036951"/>
    </source>
</evidence>
<dbReference type="EMBL" id="LFQU01000049">
    <property type="protein sequence ID" value="KOO65929.1"/>
    <property type="molecule type" value="Genomic_DNA"/>
</dbReference>
<protein>
    <submittedName>
        <fullName evidence="2">Uncharacterized protein</fullName>
    </submittedName>
</protein>
<accession>A0A8E1QZ43</accession>
<evidence type="ECO:0000256" key="1">
    <source>
        <dbReference type="SAM" id="MobiDB-lite"/>
    </source>
</evidence>
<proteinExistence type="predicted"/>